<protein>
    <submittedName>
        <fullName evidence="1">Uncharacterized protein</fullName>
    </submittedName>
</protein>
<keyword evidence="2" id="KW-1185">Reference proteome</keyword>
<proteinExistence type="predicted"/>
<accession>A0A9P5PP02</accession>
<evidence type="ECO:0000313" key="2">
    <source>
        <dbReference type="Proteomes" id="UP000772434"/>
    </source>
</evidence>
<dbReference type="Proteomes" id="UP000772434">
    <property type="component" value="Unassembled WGS sequence"/>
</dbReference>
<sequence length="93" mass="10758">MVHLLFLMPVATVNDWLHLLNSVRCFSVLWIHASFLKFESLFMFDGTFFENCAASSTLSLYSGLYIIKDLGIQGDFWYESEELVCWSNSNLSF</sequence>
<dbReference type="EMBL" id="JADNRY010000084">
    <property type="protein sequence ID" value="KAF9066622.1"/>
    <property type="molecule type" value="Genomic_DNA"/>
</dbReference>
<comment type="caution">
    <text evidence="1">The sequence shown here is derived from an EMBL/GenBank/DDBJ whole genome shotgun (WGS) entry which is preliminary data.</text>
</comment>
<dbReference type="AlphaFoldDB" id="A0A9P5PP02"/>
<name>A0A9P5PP02_9AGAR</name>
<organism evidence="1 2">
    <name type="scientific">Rhodocollybia butyracea</name>
    <dbReference type="NCBI Taxonomy" id="206335"/>
    <lineage>
        <taxon>Eukaryota</taxon>
        <taxon>Fungi</taxon>
        <taxon>Dikarya</taxon>
        <taxon>Basidiomycota</taxon>
        <taxon>Agaricomycotina</taxon>
        <taxon>Agaricomycetes</taxon>
        <taxon>Agaricomycetidae</taxon>
        <taxon>Agaricales</taxon>
        <taxon>Marasmiineae</taxon>
        <taxon>Omphalotaceae</taxon>
        <taxon>Rhodocollybia</taxon>
    </lineage>
</organism>
<gene>
    <name evidence="1" type="ORF">BDP27DRAFT_998612</name>
</gene>
<reference evidence="1" key="1">
    <citation type="submission" date="2020-11" db="EMBL/GenBank/DDBJ databases">
        <authorList>
            <consortium name="DOE Joint Genome Institute"/>
            <person name="Ahrendt S."/>
            <person name="Riley R."/>
            <person name="Andreopoulos W."/>
            <person name="Labutti K."/>
            <person name="Pangilinan J."/>
            <person name="Ruiz-Duenas F.J."/>
            <person name="Barrasa J.M."/>
            <person name="Sanchez-Garcia M."/>
            <person name="Camarero S."/>
            <person name="Miyauchi S."/>
            <person name="Serrano A."/>
            <person name="Linde D."/>
            <person name="Babiker R."/>
            <person name="Drula E."/>
            <person name="Ayuso-Fernandez I."/>
            <person name="Pacheco R."/>
            <person name="Padilla G."/>
            <person name="Ferreira P."/>
            <person name="Barriuso J."/>
            <person name="Kellner H."/>
            <person name="Castanera R."/>
            <person name="Alfaro M."/>
            <person name="Ramirez L."/>
            <person name="Pisabarro A.G."/>
            <person name="Kuo A."/>
            <person name="Tritt A."/>
            <person name="Lipzen A."/>
            <person name="He G."/>
            <person name="Yan M."/>
            <person name="Ng V."/>
            <person name="Cullen D."/>
            <person name="Martin F."/>
            <person name="Rosso M.-N."/>
            <person name="Henrissat B."/>
            <person name="Hibbett D."/>
            <person name="Martinez A.T."/>
            <person name="Grigoriev I.V."/>
        </authorList>
    </citation>
    <scope>NUCLEOTIDE SEQUENCE</scope>
    <source>
        <strain evidence="1">AH 40177</strain>
    </source>
</reference>
<evidence type="ECO:0000313" key="1">
    <source>
        <dbReference type="EMBL" id="KAF9066622.1"/>
    </source>
</evidence>